<keyword evidence="2" id="KW-0812">Transmembrane</keyword>
<accession>A0A7X1HXX3</accession>
<proteinExistence type="predicted"/>
<dbReference type="EMBL" id="JACMHY010000003">
    <property type="protein sequence ID" value="MBC2865230.1"/>
    <property type="molecule type" value="Genomic_DNA"/>
</dbReference>
<dbReference type="RefSeq" id="WP_185947145.1">
    <property type="nucleotide sequence ID" value="NZ_JACMHY010000003.1"/>
</dbReference>
<comment type="caution">
    <text evidence="3">The sequence shown here is derived from an EMBL/GenBank/DDBJ whole genome shotgun (WGS) entry which is preliminary data.</text>
</comment>
<organism evidence="3 4">
    <name type="scientific">Streptomyces mexicanus</name>
    <dbReference type="NCBI Taxonomy" id="178566"/>
    <lineage>
        <taxon>Bacteria</taxon>
        <taxon>Bacillati</taxon>
        <taxon>Actinomycetota</taxon>
        <taxon>Actinomycetes</taxon>
        <taxon>Kitasatosporales</taxon>
        <taxon>Streptomycetaceae</taxon>
        <taxon>Streptomyces</taxon>
    </lineage>
</organism>
<evidence type="ECO:0000256" key="1">
    <source>
        <dbReference type="SAM" id="MobiDB-lite"/>
    </source>
</evidence>
<protein>
    <recommendedName>
        <fullName evidence="5">Secreted protein</fullName>
    </recommendedName>
</protein>
<dbReference type="Proteomes" id="UP000517694">
    <property type="component" value="Unassembled WGS sequence"/>
</dbReference>
<feature type="transmembrane region" description="Helical" evidence="2">
    <location>
        <begin position="6"/>
        <end position="29"/>
    </location>
</feature>
<keyword evidence="4" id="KW-1185">Reference proteome</keyword>
<sequence length="255" mass="27733">MNDDVRNIVLGVIAAGISAALGWLARTFLWRRGLRRKQAFFGLPENSESLLVVNRDAGSPDLAVHRHDVFALLELSALIKDCGANVQVVTQDAAQQGFGERTEFCVGGPGSNRRMLAHLSVLLPGVRITLDAEPVAERGTFHIGGEHYRMEPGVTEYVLLARVTTGESRPVFLFCGQRAITNQAATRYLARHHEQLARRYGNGSFVLLLKVVNSQAYGPDVVELVADVTRAARTPLPEPASPGDTEPSATRPARS</sequence>
<gene>
    <name evidence="3" type="ORF">H1R13_09540</name>
</gene>
<evidence type="ECO:0000256" key="2">
    <source>
        <dbReference type="SAM" id="Phobius"/>
    </source>
</evidence>
<feature type="region of interest" description="Disordered" evidence="1">
    <location>
        <begin position="233"/>
        <end position="255"/>
    </location>
</feature>
<evidence type="ECO:0000313" key="4">
    <source>
        <dbReference type="Proteomes" id="UP000517694"/>
    </source>
</evidence>
<dbReference type="AlphaFoldDB" id="A0A7X1HXX3"/>
<evidence type="ECO:0000313" key="3">
    <source>
        <dbReference type="EMBL" id="MBC2865230.1"/>
    </source>
</evidence>
<reference evidence="3 4" key="1">
    <citation type="submission" date="2020-08" db="EMBL/GenBank/DDBJ databases">
        <title>Whole-Genome Sequence of French Clinical Streptomyces mexicanus Strain Q0842.</title>
        <authorList>
            <person name="Boxberger M."/>
            <person name="La Scola B."/>
        </authorList>
    </citation>
    <scope>NUCLEOTIDE SEQUENCE [LARGE SCALE GENOMIC DNA]</scope>
    <source>
        <strain evidence="3 4">Marseille-Q0842</strain>
    </source>
</reference>
<keyword evidence="2" id="KW-1133">Transmembrane helix</keyword>
<keyword evidence="2" id="KW-0472">Membrane</keyword>
<name>A0A7X1HXX3_9ACTN</name>
<evidence type="ECO:0008006" key="5">
    <source>
        <dbReference type="Google" id="ProtNLM"/>
    </source>
</evidence>